<dbReference type="Proteomes" id="UP000265520">
    <property type="component" value="Unassembled WGS sequence"/>
</dbReference>
<dbReference type="EMBL" id="LXQA011132697">
    <property type="protein sequence ID" value="MCI86141.1"/>
    <property type="molecule type" value="Genomic_DNA"/>
</dbReference>
<keyword evidence="3" id="KW-1185">Reference proteome</keyword>
<feature type="transmembrane region" description="Helical" evidence="1">
    <location>
        <begin position="30"/>
        <end position="51"/>
    </location>
</feature>
<evidence type="ECO:0000313" key="3">
    <source>
        <dbReference type="Proteomes" id="UP000265520"/>
    </source>
</evidence>
<evidence type="ECO:0000313" key="2">
    <source>
        <dbReference type="EMBL" id="MCI86141.1"/>
    </source>
</evidence>
<keyword evidence="1" id="KW-0472">Membrane</keyword>
<feature type="non-terminal residue" evidence="2">
    <location>
        <position position="1"/>
    </location>
</feature>
<comment type="caution">
    <text evidence="2">The sequence shown here is derived from an EMBL/GenBank/DDBJ whole genome shotgun (WGS) entry which is preliminary data.</text>
</comment>
<proteinExistence type="predicted"/>
<keyword evidence="1" id="KW-0812">Transmembrane</keyword>
<dbReference type="AlphaFoldDB" id="A0A392VGQ7"/>
<reference evidence="2 3" key="1">
    <citation type="journal article" date="2018" name="Front. Plant Sci.">
        <title>Red Clover (Trifolium pratense) and Zigzag Clover (T. medium) - A Picture of Genomic Similarities and Differences.</title>
        <authorList>
            <person name="Dluhosova J."/>
            <person name="Istvanek J."/>
            <person name="Nedelnik J."/>
            <person name="Repkova J."/>
        </authorList>
    </citation>
    <scope>NUCLEOTIDE SEQUENCE [LARGE SCALE GENOMIC DNA]</scope>
    <source>
        <strain evidence="3">cv. 10/8</strain>
        <tissue evidence="2">Leaf</tissue>
    </source>
</reference>
<sequence>PVNSSFDTTSTTFIRLPSSSTTIWFSSPKISSLLFIGRLVVIGFGPAVLVADATLVNQSRKAPYFTEPD</sequence>
<keyword evidence="1" id="KW-1133">Transmembrane helix</keyword>
<evidence type="ECO:0000256" key="1">
    <source>
        <dbReference type="SAM" id="Phobius"/>
    </source>
</evidence>
<organism evidence="2 3">
    <name type="scientific">Trifolium medium</name>
    <dbReference type="NCBI Taxonomy" id="97028"/>
    <lineage>
        <taxon>Eukaryota</taxon>
        <taxon>Viridiplantae</taxon>
        <taxon>Streptophyta</taxon>
        <taxon>Embryophyta</taxon>
        <taxon>Tracheophyta</taxon>
        <taxon>Spermatophyta</taxon>
        <taxon>Magnoliopsida</taxon>
        <taxon>eudicotyledons</taxon>
        <taxon>Gunneridae</taxon>
        <taxon>Pentapetalae</taxon>
        <taxon>rosids</taxon>
        <taxon>fabids</taxon>
        <taxon>Fabales</taxon>
        <taxon>Fabaceae</taxon>
        <taxon>Papilionoideae</taxon>
        <taxon>50 kb inversion clade</taxon>
        <taxon>NPAAA clade</taxon>
        <taxon>Hologalegina</taxon>
        <taxon>IRL clade</taxon>
        <taxon>Trifolieae</taxon>
        <taxon>Trifolium</taxon>
    </lineage>
</organism>
<protein>
    <submittedName>
        <fullName evidence="2">Uncharacterized protein</fullName>
    </submittedName>
</protein>
<accession>A0A392VGQ7</accession>
<name>A0A392VGQ7_9FABA</name>